<accession>S9QF12</accession>
<proteinExistence type="predicted"/>
<organism evidence="1 2">
    <name type="scientific">Cystobacter fuscus (strain ATCC 25194 / DSM 2262 / NBRC 100088 / M29)</name>
    <dbReference type="NCBI Taxonomy" id="1242864"/>
    <lineage>
        <taxon>Bacteria</taxon>
        <taxon>Pseudomonadati</taxon>
        <taxon>Myxococcota</taxon>
        <taxon>Myxococcia</taxon>
        <taxon>Myxococcales</taxon>
        <taxon>Cystobacterineae</taxon>
        <taxon>Archangiaceae</taxon>
        <taxon>Cystobacter</taxon>
    </lineage>
</organism>
<sequence length="222" mass="25015">MMKLALLGDSYPTQVRVNPRALGELEVVWVGQSRESFFREVPRLRPQVLALDFMDLGQVPTELIPGMLESTGARHALISYRLPHSPLIDALRSPRVSFLRGPVPLSLLRLRVNRSLDDLERAGRPVRQAPMSQAPGARAPRFSPEQLGRLMELSTQEGCECAPQLARLVGGLRGFWEYTAGCEQHDEKEQRLHELLDRQMTRAREALEEGLVALLEHGNLRL</sequence>
<dbReference type="RefSeq" id="WP_002630573.1">
    <property type="nucleotide sequence ID" value="NZ_ANAH02000075.1"/>
</dbReference>
<keyword evidence="2" id="KW-1185">Reference proteome</keyword>
<dbReference type="OrthoDB" id="5502659at2"/>
<comment type="caution">
    <text evidence="1">The sequence shown here is derived from an EMBL/GenBank/DDBJ whole genome shotgun (WGS) entry which is preliminary data.</text>
</comment>
<name>S9QF12_CYSF2</name>
<evidence type="ECO:0000313" key="1">
    <source>
        <dbReference type="EMBL" id="EPX54943.1"/>
    </source>
</evidence>
<reference evidence="1" key="1">
    <citation type="submission" date="2013-05" db="EMBL/GenBank/DDBJ databases">
        <title>Genome assembly of Cystobacter fuscus DSM 2262.</title>
        <authorList>
            <person name="Sharma G."/>
            <person name="Khatri I."/>
            <person name="Kaur C."/>
            <person name="Mayilraj S."/>
            <person name="Subramanian S."/>
        </authorList>
    </citation>
    <scope>NUCLEOTIDE SEQUENCE [LARGE SCALE GENOMIC DNA]</scope>
    <source>
        <strain evidence="1">DSM 2262</strain>
    </source>
</reference>
<dbReference type="Proteomes" id="UP000011682">
    <property type="component" value="Unassembled WGS sequence"/>
</dbReference>
<protein>
    <submittedName>
        <fullName evidence="1">Uncharacterized protein</fullName>
    </submittedName>
</protein>
<gene>
    <name evidence="1" type="ORF">D187_009682</name>
</gene>
<dbReference type="EMBL" id="ANAH02000075">
    <property type="protein sequence ID" value="EPX54943.1"/>
    <property type="molecule type" value="Genomic_DNA"/>
</dbReference>
<dbReference type="AlphaFoldDB" id="S9QF12"/>
<evidence type="ECO:0000313" key="2">
    <source>
        <dbReference type="Proteomes" id="UP000011682"/>
    </source>
</evidence>